<protein>
    <submittedName>
        <fullName evidence="1">Uncharacterized protein</fullName>
    </submittedName>
</protein>
<reference evidence="1" key="1">
    <citation type="submission" date="2023-04" db="EMBL/GenBank/DDBJ databases">
        <title>Draft Genome sequencing of Naganishia species isolated from polar environments using Oxford Nanopore Technology.</title>
        <authorList>
            <person name="Leo P."/>
            <person name="Venkateswaran K."/>
        </authorList>
    </citation>
    <scope>NUCLEOTIDE SEQUENCE</scope>
    <source>
        <strain evidence="1">MNA-CCFEE 5261</strain>
    </source>
</reference>
<keyword evidence="2" id="KW-1185">Reference proteome</keyword>
<gene>
    <name evidence="1" type="ORF">QFC19_002297</name>
</gene>
<dbReference type="Proteomes" id="UP001241377">
    <property type="component" value="Unassembled WGS sequence"/>
</dbReference>
<name>A0ACC2WCJ7_9TREE</name>
<accession>A0ACC2WCJ7</accession>
<proteinExistence type="predicted"/>
<comment type="caution">
    <text evidence="1">The sequence shown here is derived from an EMBL/GenBank/DDBJ whole genome shotgun (WGS) entry which is preliminary data.</text>
</comment>
<dbReference type="EMBL" id="JASBWR010000019">
    <property type="protein sequence ID" value="KAJ9108581.1"/>
    <property type="molecule type" value="Genomic_DNA"/>
</dbReference>
<organism evidence="1 2">
    <name type="scientific">Naganishia cerealis</name>
    <dbReference type="NCBI Taxonomy" id="610337"/>
    <lineage>
        <taxon>Eukaryota</taxon>
        <taxon>Fungi</taxon>
        <taxon>Dikarya</taxon>
        <taxon>Basidiomycota</taxon>
        <taxon>Agaricomycotina</taxon>
        <taxon>Tremellomycetes</taxon>
        <taxon>Filobasidiales</taxon>
        <taxon>Filobasidiaceae</taxon>
        <taxon>Naganishia</taxon>
    </lineage>
</organism>
<sequence>MSWVEARSSLQWRWIQWIQIIIFGAFLPFMMVIPETRDGVILRRKAARMRKEMRKLAGKSATNDTVDAEYRARSEVDKPRLIDLVKVSLTRPVCKCLASFNNTALD</sequence>
<evidence type="ECO:0000313" key="2">
    <source>
        <dbReference type="Proteomes" id="UP001241377"/>
    </source>
</evidence>
<evidence type="ECO:0000313" key="1">
    <source>
        <dbReference type="EMBL" id="KAJ9108581.1"/>
    </source>
</evidence>